<feature type="domain" description="CCHC-type" evidence="3">
    <location>
        <begin position="47"/>
        <end position="62"/>
    </location>
</feature>
<evidence type="ECO:0000256" key="1">
    <source>
        <dbReference type="PROSITE-ProRule" id="PRU00047"/>
    </source>
</evidence>
<dbReference type="GO" id="GO:0008270">
    <property type="term" value="F:zinc ion binding"/>
    <property type="evidence" value="ECO:0007669"/>
    <property type="project" value="UniProtKB-KW"/>
</dbReference>
<keyword evidence="5" id="KW-1185">Reference proteome</keyword>
<evidence type="ECO:0000256" key="2">
    <source>
        <dbReference type="SAM" id="MobiDB-lite"/>
    </source>
</evidence>
<feature type="region of interest" description="Disordered" evidence="2">
    <location>
        <begin position="160"/>
        <end position="246"/>
    </location>
</feature>
<feature type="compositionally biased region" description="Low complexity" evidence="2">
    <location>
        <begin position="189"/>
        <end position="204"/>
    </location>
</feature>
<sequence>MTINSQVSYIPSRTLCIKFAGQSLPREISLFNAMYTVEPYVPKARICYVCYRAGHIGKDCKSSKPRCLYCGTDHDRSTDCESRSLPNKCINFGGEHLATLSDCPVIQKHKEIINLAAYENIPHVEAKRIIAANNFNRSSIYINPHNFPYISNKLQQDSHKDWRGTASHNRFSVPDSEDSEHIESAQHMSYAEAAALSSRASSGRPLRRPRIVKSNPFPESGNHMEAQGRSGNAQHLAAGNGRTSQH</sequence>
<evidence type="ECO:0000313" key="4">
    <source>
        <dbReference type="EMBL" id="KYN29439.1"/>
    </source>
</evidence>
<proteinExistence type="predicted"/>
<keyword evidence="1" id="KW-0479">Metal-binding</keyword>
<keyword evidence="1" id="KW-0862">Zinc</keyword>
<name>A0A151JQH0_9HYME</name>
<dbReference type="PROSITE" id="PS50158">
    <property type="entry name" value="ZF_CCHC"/>
    <property type="match status" value="1"/>
</dbReference>
<dbReference type="InterPro" id="IPR001878">
    <property type="entry name" value="Znf_CCHC"/>
</dbReference>
<dbReference type="Gene3D" id="4.10.60.10">
    <property type="entry name" value="Zinc finger, CCHC-type"/>
    <property type="match status" value="1"/>
</dbReference>
<gene>
    <name evidence="4" type="ORF">ALC57_01106</name>
</gene>
<reference evidence="4 5" key="1">
    <citation type="submission" date="2015-09" db="EMBL/GenBank/DDBJ databases">
        <title>Trachymyrmex cornetzi WGS genome.</title>
        <authorList>
            <person name="Nygaard S."/>
            <person name="Hu H."/>
            <person name="Boomsma J."/>
            <person name="Zhang G."/>
        </authorList>
    </citation>
    <scope>NUCLEOTIDE SEQUENCE [LARGE SCALE GENOMIC DNA]</scope>
    <source>
        <strain evidence="4">Tcor2-1</strain>
        <tissue evidence="4">Whole body</tissue>
    </source>
</reference>
<dbReference type="AlphaFoldDB" id="A0A151JQH0"/>
<evidence type="ECO:0000313" key="5">
    <source>
        <dbReference type="Proteomes" id="UP000078492"/>
    </source>
</evidence>
<dbReference type="Proteomes" id="UP000078492">
    <property type="component" value="Unassembled WGS sequence"/>
</dbReference>
<evidence type="ECO:0000259" key="3">
    <source>
        <dbReference type="PROSITE" id="PS50158"/>
    </source>
</evidence>
<dbReference type="InterPro" id="IPR036875">
    <property type="entry name" value="Znf_CCHC_sf"/>
</dbReference>
<dbReference type="STRING" id="471704.A0A151JQH0"/>
<dbReference type="GO" id="GO:0003676">
    <property type="term" value="F:nucleic acid binding"/>
    <property type="evidence" value="ECO:0007669"/>
    <property type="project" value="InterPro"/>
</dbReference>
<accession>A0A151JQH0</accession>
<keyword evidence="1" id="KW-0863">Zinc-finger</keyword>
<protein>
    <recommendedName>
        <fullName evidence="3">CCHC-type domain-containing protein</fullName>
    </recommendedName>
</protein>
<organism evidence="4 5">
    <name type="scientific">Trachymyrmex cornetzi</name>
    <dbReference type="NCBI Taxonomy" id="471704"/>
    <lineage>
        <taxon>Eukaryota</taxon>
        <taxon>Metazoa</taxon>
        <taxon>Ecdysozoa</taxon>
        <taxon>Arthropoda</taxon>
        <taxon>Hexapoda</taxon>
        <taxon>Insecta</taxon>
        <taxon>Pterygota</taxon>
        <taxon>Neoptera</taxon>
        <taxon>Endopterygota</taxon>
        <taxon>Hymenoptera</taxon>
        <taxon>Apocrita</taxon>
        <taxon>Aculeata</taxon>
        <taxon>Formicoidea</taxon>
        <taxon>Formicidae</taxon>
        <taxon>Myrmicinae</taxon>
        <taxon>Trachymyrmex</taxon>
    </lineage>
</organism>
<dbReference type="EMBL" id="KQ978646">
    <property type="protein sequence ID" value="KYN29439.1"/>
    <property type="molecule type" value="Genomic_DNA"/>
</dbReference>
<dbReference type="SUPFAM" id="SSF57756">
    <property type="entry name" value="Retrovirus zinc finger-like domains"/>
    <property type="match status" value="1"/>
</dbReference>